<protein>
    <submittedName>
        <fullName evidence="1">Uncharacterized protein</fullName>
    </submittedName>
</protein>
<gene>
    <name evidence="1" type="ORF">P271_835</name>
</gene>
<comment type="caution">
    <text evidence="1">The sequence shown here is derived from an EMBL/GenBank/DDBJ whole genome shotgun (WGS) entry which is preliminary data.</text>
</comment>
<sequence length="212" mass="25805">MTDLELIYLIRESKNKDAFNLLLEKHWYKVFCYTFKWYSLKWLIYNIDETEMKYILYDSFLKLVLETNIKRDYYTHDFVPKIWFVLTRNMILSMNKNFSLNFNNEVNKELSDYEKSKIKNNHLISANYSYIDNCTFTNDIFVEYILEITNKFLKANKIAPKNKNWIVEKLSSGGSRLSFEDKDFNEEERINLWREYKKTKAYLKTQISKIIN</sequence>
<accession>A0A084U4T3</accession>
<keyword evidence="2" id="KW-1185">Reference proteome</keyword>
<proteinExistence type="predicted"/>
<dbReference type="GeneID" id="96866259"/>
<dbReference type="EMBL" id="AWQU01000036">
    <property type="protein sequence ID" value="KFB07969.1"/>
    <property type="molecule type" value="Genomic_DNA"/>
</dbReference>
<dbReference type="AlphaFoldDB" id="A0A084U4T3"/>
<name>A0A084U4T3_MALIO</name>
<dbReference type="RefSeq" id="WP_004024720.1">
    <property type="nucleotide sequence ID" value="NZ_AWQU01000036.1"/>
</dbReference>
<dbReference type="Proteomes" id="UP000028523">
    <property type="component" value="Unassembled WGS sequence"/>
</dbReference>
<evidence type="ECO:0000313" key="2">
    <source>
        <dbReference type="Proteomes" id="UP000028523"/>
    </source>
</evidence>
<evidence type="ECO:0000313" key="1">
    <source>
        <dbReference type="EMBL" id="KFB07969.1"/>
    </source>
</evidence>
<reference evidence="1 2" key="1">
    <citation type="journal article" date="2014" name="PLoS ONE">
        <title>Reduction of Hydrogen Peroxide Accumulation and Toxicity by a Catalase from Mycoplasma iowae.</title>
        <authorList>
            <person name="Pritchard R.E."/>
            <person name="Prassinos A.J."/>
            <person name="Osborne J.D."/>
            <person name="Raviv Z."/>
            <person name="Balish M.F."/>
        </authorList>
    </citation>
    <scope>NUCLEOTIDE SEQUENCE [LARGE SCALE GENOMIC DNA]</scope>
    <source>
        <strain evidence="1 2">DK-CPA</strain>
    </source>
</reference>
<organism evidence="1 2">
    <name type="scientific">Malacoplasma iowae DK-CPA</name>
    <dbReference type="NCBI Taxonomy" id="1394179"/>
    <lineage>
        <taxon>Bacteria</taxon>
        <taxon>Bacillati</taxon>
        <taxon>Mycoplasmatota</taxon>
        <taxon>Mycoplasmoidales</taxon>
        <taxon>Mycoplasmoidaceae</taxon>
        <taxon>Malacoplasma</taxon>
    </lineage>
</organism>